<dbReference type="OrthoDB" id="5982619at2759"/>
<evidence type="ECO:0000313" key="2">
    <source>
        <dbReference type="Proteomes" id="UP000694844"/>
    </source>
</evidence>
<organism evidence="2 3">
    <name type="scientific">Crassostrea virginica</name>
    <name type="common">Eastern oyster</name>
    <dbReference type="NCBI Taxonomy" id="6565"/>
    <lineage>
        <taxon>Eukaryota</taxon>
        <taxon>Metazoa</taxon>
        <taxon>Spiralia</taxon>
        <taxon>Lophotrochozoa</taxon>
        <taxon>Mollusca</taxon>
        <taxon>Bivalvia</taxon>
        <taxon>Autobranchia</taxon>
        <taxon>Pteriomorphia</taxon>
        <taxon>Ostreida</taxon>
        <taxon>Ostreoidea</taxon>
        <taxon>Ostreidae</taxon>
        <taxon>Crassostrea</taxon>
    </lineage>
</organism>
<evidence type="ECO:0000256" key="1">
    <source>
        <dbReference type="SAM" id="MobiDB-lite"/>
    </source>
</evidence>
<feature type="compositionally biased region" description="Low complexity" evidence="1">
    <location>
        <begin position="88"/>
        <end position="100"/>
    </location>
</feature>
<sequence length="393" mass="44349">MEITQTQHVQVSDGPNRMQMSQTQQVHMRQPQQQMSISQQQSFSVPGANMAPNNQNNQYMNEQMKMQMMQEKMRRDRQAQARSLLESQRQQQQQQQQQQQYMNRPPPEYKMQQSAPEGYPGSDMGPNPLQTMQNMVNQTNTMPPAQYSHIKSESASVQMPNGMMQSHQVTAMQQRVGGGGHMPDMQQGNHPYPMQRQQSYPGAQPHPPRPQRHPPESSFTSSIMRNQRPPNVNVGPDGLNISQPRSDWQRPMMNQQMPRQPMPSGMPQMGAQVGMMQYQYANQNGMGGTGMPGMQGPASRPMQMASMQSQPMMTQSHQMMMRQSMQMSQRMGMRAGPMDAPNQMPNGSNHEDIINLFEGAGANSNPELLDTMTVQSSDPNNDAAWLDEILGGK</sequence>
<dbReference type="AlphaFoldDB" id="A0A8B8D498"/>
<feature type="region of interest" description="Disordered" evidence="1">
    <location>
        <begin position="69"/>
        <end position="129"/>
    </location>
</feature>
<feature type="compositionally biased region" description="Polar residues" evidence="1">
    <location>
        <begin position="217"/>
        <end position="230"/>
    </location>
</feature>
<dbReference type="KEGG" id="cvn:111124360"/>
<accession>A0A8B8D498</accession>
<name>A0A8B8D498_CRAVI</name>
<reference evidence="3" key="1">
    <citation type="submission" date="2025-08" db="UniProtKB">
        <authorList>
            <consortium name="RefSeq"/>
        </authorList>
    </citation>
    <scope>IDENTIFICATION</scope>
    <source>
        <tissue evidence="3">Whole sample</tissue>
    </source>
</reference>
<dbReference type="GeneID" id="111124360"/>
<dbReference type="Proteomes" id="UP000694844">
    <property type="component" value="Chromosome 3"/>
</dbReference>
<proteinExistence type="predicted"/>
<feature type="region of interest" description="Disordered" evidence="1">
    <location>
        <begin position="175"/>
        <end position="240"/>
    </location>
</feature>
<gene>
    <name evidence="3" type="primary">LOC111124360</name>
</gene>
<protein>
    <submittedName>
        <fullName evidence="3">Mediator of RNA polymerase II transcription subunit 26</fullName>
    </submittedName>
</protein>
<dbReference type="RefSeq" id="XP_022322918.1">
    <property type="nucleotide sequence ID" value="XM_022467210.1"/>
</dbReference>
<evidence type="ECO:0000313" key="3">
    <source>
        <dbReference type="RefSeq" id="XP_022322918.1"/>
    </source>
</evidence>
<keyword evidence="2" id="KW-1185">Reference proteome</keyword>